<name>E4KM55_9LACT</name>
<dbReference type="InterPro" id="IPR024623">
    <property type="entry name" value="YtxH"/>
</dbReference>
<dbReference type="PANTHER" id="PTHR35792">
    <property type="entry name" value="GENERAL STRESS PROTEIN"/>
    <property type="match status" value="1"/>
</dbReference>
<dbReference type="PANTHER" id="PTHR35792:SF1">
    <property type="entry name" value="SLL0268 PROTEIN"/>
    <property type="match status" value="1"/>
</dbReference>
<feature type="coiled-coil region" evidence="1">
    <location>
        <begin position="35"/>
        <end position="95"/>
    </location>
</feature>
<evidence type="ECO:0008006" key="4">
    <source>
        <dbReference type="Google" id="ProtNLM"/>
    </source>
</evidence>
<dbReference type="InterPro" id="IPR052928">
    <property type="entry name" value="Desiccation-related_membrane"/>
</dbReference>
<dbReference type="Gene3D" id="1.20.120.20">
    <property type="entry name" value="Apolipoprotein"/>
    <property type="match status" value="1"/>
</dbReference>
<feature type="coiled-coil region" evidence="1">
    <location>
        <begin position="144"/>
        <end position="182"/>
    </location>
</feature>
<protein>
    <recommendedName>
        <fullName evidence="4">Late embryogenesis abundant protein</fullName>
    </recommendedName>
</protein>
<dbReference type="RefSeq" id="WP_006417429.1">
    <property type="nucleotide sequence ID" value="NZ_AENN01000001.1"/>
</dbReference>
<accession>E4KM55</accession>
<dbReference type="eggNOG" id="COG4980">
    <property type="taxonomic scope" value="Bacteria"/>
</dbReference>
<reference evidence="2 3" key="1">
    <citation type="submission" date="2010-10" db="EMBL/GenBank/DDBJ databases">
        <authorList>
            <person name="Durkin A.S."/>
            <person name="Madupu R."/>
            <person name="Torralba M."/>
            <person name="Gillis M."/>
            <person name="Methe B."/>
            <person name="Sutton G."/>
            <person name="Nelson K.E."/>
        </authorList>
    </citation>
    <scope>NUCLEOTIDE SEQUENCE [LARGE SCALE GENOMIC DNA]</scope>
    <source>
        <strain evidence="2 3">ACS-139-V-Col8</strain>
    </source>
</reference>
<dbReference type="Proteomes" id="UP000005990">
    <property type="component" value="Unassembled WGS sequence"/>
</dbReference>
<dbReference type="OrthoDB" id="9810874at2"/>
<keyword evidence="3" id="KW-1185">Reference proteome</keyword>
<evidence type="ECO:0000256" key="1">
    <source>
        <dbReference type="SAM" id="Coils"/>
    </source>
</evidence>
<dbReference type="Pfam" id="PF12732">
    <property type="entry name" value="YtxH"/>
    <property type="match status" value="1"/>
</dbReference>
<dbReference type="AlphaFoldDB" id="E4KM55"/>
<gene>
    <name evidence="2" type="ORF">HMPREF9257_1041</name>
</gene>
<dbReference type="EMBL" id="AENN01000001">
    <property type="protein sequence ID" value="EFR31943.1"/>
    <property type="molecule type" value="Genomic_DNA"/>
</dbReference>
<dbReference type="SUPFAM" id="SSF58113">
    <property type="entry name" value="Apolipoprotein A-I"/>
    <property type="match status" value="1"/>
</dbReference>
<comment type="caution">
    <text evidence="2">The sequence shown here is derived from an EMBL/GenBank/DDBJ whole genome shotgun (WGS) entry which is preliminary data.</text>
</comment>
<dbReference type="STRING" id="908337.HMPREF9257_1041"/>
<proteinExistence type="predicted"/>
<sequence length="182" mass="19961">MAKKDGGFFLGALFGAAIAGASALLFAPKSGEELREDLNRELDDWLDRASEYTDRAVERGVDLYDAAAEATQDIKVNLKYNADQLKSRLDESTKEYGQNFQNFKDTAKDKFNQVSQDAQAGAELLKEEGQRVAGDLNAAKDIVLETAAEQFDKASDDVADAKDKAKEVVQDTKDAVEESLEK</sequence>
<evidence type="ECO:0000313" key="2">
    <source>
        <dbReference type="EMBL" id="EFR31943.1"/>
    </source>
</evidence>
<organism evidence="2 3">
    <name type="scientific">Eremococcus coleocola ACS-139-V-Col8</name>
    <dbReference type="NCBI Taxonomy" id="908337"/>
    <lineage>
        <taxon>Bacteria</taxon>
        <taxon>Bacillati</taxon>
        <taxon>Bacillota</taxon>
        <taxon>Bacilli</taxon>
        <taxon>Lactobacillales</taxon>
        <taxon>Aerococcaceae</taxon>
        <taxon>Eremococcus</taxon>
    </lineage>
</organism>
<keyword evidence="1" id="KW-0175">Coiled coil</keyword>
<evidence type="ECO:0000313" key="3">
    <source>
        <dbReference type="Proteomes" id="UP000005990"/>
    </source>
</evidence>